<dbReference type="EMBL" id="FNOK01000067">
    <property type="protein sequence ID" value="SDZ39125.1"/>
    <property type="molecule type" value="Genomic_DNA"/>
</dbReference>
<evidence type="ECO:0000313" key="2">
    <source>
        <dbReference type="Proteomes" id="UP000199529"/>
    </source>
</evidence>
<proteinExistence type="predicted"/>
<evidence type="ECO:0000313" key="1">
    <source>
        <dbReference type="EMBL" id="SDZ39125.1"/>
    </source>
</evidence>
<accession>A0A1H3SNI7</accession>
<dbReference type="AlphaFoldDB" id="A0A1H3SNI7"/>
<reference evidence="2" key="1">
    <citation type="submission" date="2016-10" db="EMBL/GenBank/DDBJ databases">
        <authorList>
            <person name="Varghese N."/>
            <person name="Submissions S."/>
        </authorList>
    </citation>
    <scope>NUCLEOTIDE SEQUENCE [LARGE SCALE GENOMIC DNA]</scope>
    <source>
        <strain evidence="2">CGMCC 4.3530</strain>
    </source>
</reference>
<dbReference type="Proteomes" id="UP000199529">
    <property type="component" value="Unassembled WGS sequence"/>
</dbReference>
<gene>
    <name evidence="1" type="ORF">SAMN05216215_106737</name>
</gene>
<sequence>MCASWNIPADGRRAEVTVTMLVRDEVSIAQDGIEVVVARRQLTDLADKLYFLDQAFTADARDVVEALCGQE</sequence>
<organism evidence="1 2">
    <name type="scientific">Saccharopolyspora shandongensis</name>
    <dbReference type="NCBI Taxonomy" id="418495"/>
    <lineage>
        <taxon>Bacteria</taxon>
        <taxon>Bacillati</taxon>
        <taxon>Actinomycetota</taxon>
        <taxon>Actinomycetes</taxon>
        <taxon>Pseudonocardiales</taxon>
        <taxon>Pseudonocardiaceae</taxon>
        <taxon>Saccharopolyspora</taxon>
    </lineage>
</organism>
<protein>
    <submittedName>
        <fullName evidence="1">Uncharacterized protein</fullName>
    </submittedName>
</protein>
<keyword evidence="2" id="KW-1185">Reference proteome</keyword>
<name>A0A1H3SNI7_9PSEU</name>